<name>A0AAD6X2F0_9AGAR</name>
<feature type="compositionally biased region" description="Basic and acidic residues" evidence="1">
    <location>
        <begin position="115"/>
        <end position="126"/>
    </location>
</feature>
<dbReference type="EMBL" id="JARJCM010000073">
    <property type="protein sequence ID" value="KAJ7032361.1"/>
    <property type="molecule type" value="Genomic_DNA"/>
</dbReference>
<gene>
    <name evidence="2" type="ORF">C8F04DRAFT_1261902</name>
</gene>
<protein>
    <submittedName>
        <fullName evidence="2">Uncharacterized protein</fullName>
    </submittedName>
</protein>
<reference evidence="2" key="1">
    <citation type="submission" date="2023-03" db="EMBL/GenBank/DDBJ databases">
        <title>Massive genome expansion in bonnet fungi (Mycena s.s.) driven by repeated elements and novel gene families across ecological guilds.</title>
        <authorList>
            <consortium name="Lawrence Berkeley National Laboratory"/>
            <person name="Harder C.B."/>
            <person name="Miyauchi S."/>
            <person name="Viragh M."/>
            <person name="Kuo A."/>
            <person name="Thoen E."/>
            <person name="Andreopoulos B."/>
            <person name="Lu D."/>
            <person name="Skrede I."/>
            <person name="Drula E."/>
            <person name="Henrissat B."/>
            <person name="Morin E."/>
            <person name="Kohler A."/>
            <person name="Barry K."/>
            <person name="LaButti K."/>
            <person name="Morin E."/>
            <person name="Salamov A."/>
            <person name="Lipzen A."/>
            <person name="Mereny Z."/>
            <person name="Hegedus B."/>
            <person name="Baldrian P."/>
            <person name="Stursova M."/>
            <person name="Weitz H."/>
            <person name="Taylor A."/>
            <person name="Grigoriev I.V."/>
            <person name="Nagy L.G."/>
            <person name="Martin F."/>
            <person name="Kauserud H."/>
        </authorList>
    </citation>
    <scope>NUCLEOTIDE SEQUENCE</scope>
    <source>
        <strain evidence="2">CBHHK200</strain>
    </source>
</reference>
<comment type="caution">
    <text evidence="2">The sequence shown here is derived from an EMBL/GenBank/DDBJ whole genome shotgun (WGS) entry which is preliminary data.</text>
</comment>
<organism evidence="2 3">
    <name type="scientific">Mycena alexandri</name>
    <dbReference type="NCBI Taxonomy" id="1745969"/>
    <lineage>
        <taxon>Eukaryota</taxon>
        <taxon>Fungi</taxon>
        <taxon>Dikarya</taxon>
        <taxon>Basidiomycota</taxon>
        <taxon>Agaricomycotina</taxon>
        <taxon>Agaricomycetes</taxon>
        <taxon>Agaricomycetidae</taxon>
        <taxon>Agaricales</taxon>
        <taxon>Marasmiineae</taxon>
        <taxon>Mycenaceae</taxon>
        <taxon>Mycena</taxon>
    </lineage>
</organism>
<dbReference type="Proteomes" id="UP001218188">
    <property type="component" value="Unassembled WGS sequence"/>
</dbReference>
<dbReference type="Gene3D" id="3.40.50.300">
    <property type="entry name" value="P-loop containing nucleotide triphosphate hydrolases"/>
    <property type="match status" value="1"/>
</dbReference>
<proteinExistence type="predicted"/>
<dbReference type="InterPro" id="IPR027417">
    <property type="entry name" value="P-loop_NTPase"/>
</dbReference>
<feature type="region of interest" description="Disordered" evidence="1">
    <location>
        <begin position="105"/>
        <end position="126"/>
    </location>
</feature>
<keyword evidence="3" id="KW-1185">Reference proteome</keyword>
<evidence type="ECO:0000313" key="3">
    <source>
        <dbReference type="Proteomes" id="UP001218188"/>
    </source>
</evidence>
<dbReference type="AlphaFoldDB" id="A0AAD6X2F0"/>
<accession>A0AAD6X2F0</accession>
<sequence length="379" mass="40671">MAIALVQVERSWMARFLATICDVFRALIYLFHTLWTRTTRSHTPHVAELYCKTPLLLDCEKGYGDVCQSRAQLLAALKRRDAADAAFEAEVFTLLAPVKQRLAELTRDGSGSPRGTDRTPTPDRAHLCHAGTRTQIFCGREQELTALVDAFTPPHARPARIALVGAAPGAGTSTLALAFLHRAETARAFGTRRFLVQSADSAAGDIAGLASALGLPHTPADPVLVLATLAACPLQTLVVLDDVRDTTAILPIALARMPRVSLLLTMQTPVEPASSGSTAGLGHYTALHLGPLLLSPARALFRAIADLPAGDQRTEAVRVDGPTPIDVTQPKSDSDAAFIDALLLRAGYLPRAVVELAQRAQYEPLPFLLARCLEEEENS</sequence>
<evidence type="ECO:0000313" key="2">
    <source>
        <dbReference type="EMBL" id="KAJ7032361.1"/>
    </source>
</evidence>
<evidence type="ECO:0000256" key="1">
    <source>
        <dbReference type="SAM" id="MobiDB-lite"/>
    </source>
</evidence>